<keyword evidence="2" id="KW-1185">Reference proteome</keyword>
<dbReference type="Proteomes" id="UP001458880">
    <property type="component" value="Unassembled WGS sequence"/>
</dbReference>
<comment type="caution">
    <text evidence="1">The sequence shown here is derived from an EMBL/GenBank/DDBJ whole genome shotgun (WGS) entry which is preliminary data.</text>
</comment>
<proteinExistence type="predicted"/>
<reference evidence="1 2" key="1">
    <citation type="journal article" date="2024" name="BMC Genomics">
        <title>De novo assembly and annotation of Popillia japonica's genome with initial clues to its potential as an invasive pest.</title>
        <authorList>
            <person name="Cucini C."/>
            <person name="Boschi S."/>
            <person name="Funari R."/>
            <person name="Cardaioli E."/>
            <person name="Iannotti N."/>
            <person name="Marturano G."/>
            <person name="Paoli F."/>
            <person name="Bruttini M."/>
            <person name="Carapelli A."/>
            <person name="Frati F."/>
            <person name="Nardi F."/>
        </authorList>
    </citation>
    <scope>NUCLEOTIDE SEQUENCE [LARGE SCALE GENOMIC DNA]</scope>
    <source>
        <strain evidence="1">DMR45628</strain>
    </source>
</reference>
<dbReference type="Gene3D" id="1.10.340.70">
    <property type="match status" value="1"/>
</dbReference>
<organism evidence="1 2">
    <name type="scientific">Popillia japonica</name>
    <name type="common">Japanese beetle</name>
    <dbReference type="NCBI Taxonomy" id="7064"/>
    <lineage>
        <taxon>Eukaryota</taxon>
        <taxon>Metazoa</taxon>
        <taxon>Ecdysozoa</taxon>
        <taxon>Arthropoda</taxon>
        <taxon>Hexapoda</taxon>
        <taxon>Insecta</taxon>
        <taxon>Pterygota</taxon>
        <taxon>Neoptera</taxon>
        <taxon>Endopterygota</taxon>
        <taxon>Coleoptera</taxon>
        <taxon>Polyphaga</taxon>
        <taxon>Scarabaeiformia</taxon>
        <taxon>Scarabaeidae</taxon>
        <taxon>Rutelinae</taxon>
        <taxon>Popillia</taxon>
    </lineage>
</organism>
<dbReference type="AlphaFoldDB" id="A0AAW1KK92"/>
<evidence type="ECO:0000313" key="2">
    <source>
        <dbReference type="Proteomes" id="UP001458880"/>
    </source>
</evidence>
<protein>
    <submittedName>
        <fullName evidence="1">Integrase zinc binding domain</fullName>
    </submittedName>
</protein>
<name>A0AAW1KK92_POPJA</name>
<gene>
    <name evidence="1" type="ORF">QE152_g22678</name>
</gene>
<sequence length="112" mass="13111">MPLVEHHWRNPLIYLEEDLHVYSINSTLKENKQKLLDAINSDSVLQKLKYYTIHGWPIHKSNADKELNQFWQVKSHQGVVACNKLANEIMYWPGMSKDLEKLILSCACLAQY</sequence>
<evidence type="ECO:0000313" key="1">
    <source>
        <dbReference type="EMBL" id="KAK9719366.1"/>
    </source>
</evidence>
<dbReference type="EMBL" id="JASPKY010000220">
    <property type="protein sequence ID" value="KAK9719366.1"/>
    <property type="molecule type" value="Genomic_DNA"/>
</dbReference>
<accession>A0AAW1KK92</accession>